<keyword evidence="2" id="KW-1185">Reference proteome</keyword>
<reference evidence="2" key="2">
    <citation type="submission" date="2015-01" db="EMBL/GenBank/DDBJ databases">
        <title>Evolutionary Origins and Diversification of the Mycorrhizal Mutualists.</title>
        <authorList>
            <consortium name="DOE Joint Genome Institute"/>
            <consortium name="Mycorrhizal Genomics Consortium"/>
            <person name="Kohler A."/>
            <person name="Kuo A."/>
            <person name="Nagy L.G."/>
            <person name="Floudas D."/>
            <person name="Copeland A."/>
            <person name="Barry K.W."/>
            <person name="Cichocki N."/>
            <person name="Veneault-Fourrey C."/>
            <person name="LaButti K."/>
            <person name="Lindquist E.A."/>
            <person name="Lipzen A."/>
            <person name="Lundell T."/>
            <person name="Morin E."/>
            <person name="Murat C."/>
            <person name="Riley R."/>
            <person name="Ohm R."/>
            <person name="Sun H."/>
            <person name="Tunlid A."/>
            <person name="Henrissat B."/>
            <person name="Grigoriev I.V."/>
            <person name="Hibbett D.S."/>
            <person name="Martin F."/>
        </authorList>
    </citation>
    <scope>NUCLEOTIDE SEQUENCE [LARGE SCALE GENOMIC DNA]</scope>
    <source>
        <strain evidence="2">Ve08.2h10</strain>
    </source>
</reference>
<protein>
    <recommendedName>
        <fullName evidence="3">Aminoglycoside phosphotransferase domain-containing protein</fullName>
    </recommendedName>
</protein>
<evidence type="ECO:0000313" key="1">
    <source>
        <dbReference type="EMBL" id="KIK95017.1"/>
    </source>
</evidence>
<sequence length="413" mass="45145">MAMVEVKTFVSPPLLRSRTPATGMHSRMYKWSGRADSTRPDHSISYTASSKTYVALCGSDKCYLLLASPLTLKNQDPKPATASTTLTALSTLLSKILDGTTVPVPRPIAHDVSGGGGRWDFGWLLLVAPGPTQTHPSTSSLASLRSTLSPSQLARVELRLGTYLRALHGITNEWFGLPIDTPALEAPAAPSLSSLFAVSQDGEGADGEDMTRYSWQDTFVLQLEGLLDEVYDNTGAGGVPGPEINIEELRRYLSRAIGSFLFEDVEMPRLIWVTGSEEDIVVSLALENLEEGQGSTESEGGAEADIAYILPTFGHALWGDPLMEAWFLPPGSSKATNVGYFGDERGTLIVFPRHKTKRVWYTVYLALVIVVEDRRSRGRGEEETEKVAIREKVQWAREILPQCIGLLKDAPCY</sequence>
<dbReference type="OrthoDB" id="5210591at2759"/>
<dbReference type="Proteomes" id="UP000054538">
    <property type="component" value="Unassembled WGS sequence"/>
</dbReference>
<organism evidence="1 2">
    <name type="scientific">Paxillus rubicundulus Ve08.2h10</name>
    <dbReference type="NCBI Taxonomy" id="930991"/>
    <lineage>
        <taxon>Eukaryota</taxon>
        <taxon>Fungi</taxon>
        <taxon>Dikarya</taxon>
        <taxon>Basidiomycota</taxon>
        <taxon>Agaricomycotina</taxon>
        <taxon>Agaricomycetes</taxon>
        <taxon>Agaricomycetidae</taxon>
        <taxon>Boletales</taxon>
        <taxon>Paxilineae</taxon>
        <taxon>Paxillaceae</taxon>
        <taxon>Paxillus</taxon>
    </lineage>
</organism>
<dbReference type="HOGENOM" id="CLU_064976_0_0_1"/>
<accession>A0A0D0DCR7</accession>
<evidence type="ECO:0000313" key="2">
    <source>
        <dbReference type="Proteomes" id="UP000054538"/>
    </source>
</evidence>
<dbReference type="AlphaFoldDB" id="A0A0D0DCR7"/>
<name>A0A0D0DCR7_9AGAM</name>
<evidence type="ECO:0008006" key="3">
    <source>
        <dbReference type="Google" id="ProtNLM"/>
    </source>
</evidence>
<dbReference type="EMBL" id="KN825070">
    <property type="protein sequence ID" value="KIK95017.1"/>
    <property type="molecule type" value="Genomic_DNA"/>
</dbReference>
<gene>
    <name evidence="1" type="ORF">PAXRUDRAFT_827418</name>
</gene>
<dbReference type="InParanoid" id="A0A0D0DCR7"/>
<reference evidence="1 2" key="1">
    <citation type="submission" date="2014-04" db="EMBL/GenBank/DDBJ databases">
        <authorList>
            <consortium name="DOE Joint Genome Institute"/>
            <person name="Kuo A."/>
            <person name="Kohler A."/>
            <person name="Jargeat P."/>
            <person name="Nagy L.G."/>
            <person name="Floudas D."/>
            <person name="Copeland A."/>
            <person name="Barry K.W."/>
            <person name="Cichocki N."/>
            <person name="Veneault-Fourrey C."/>
            <person name="LaButti K."/>
            <person name="Lindquist E.A."/>
            <person name="Lipzen A."/>
            <person name="Lundell T."/>
            <person name="Morin E."/>
            <person name="Murat C."/>
            <person name="Sun H."/>
            <person name="Tunlid A."/>
            <person name="Henrissat B."/>
            <person name="Grigoriev I.V."/>
            <person name="Hibbett D.S."/>
            <person name="Martin F."/>
            <person name="Nordberg H.P."/>
            <person name="Cantor M.N."/>
            <person name="Hua S.X."/>
        </authorList>
    </citation>
    <scope>NUCLEOTIDE SEQUENCE [LARGE SCALE GENOMIC DNA]</scope>
    <source>
        <strain evidence="1 2">Ve08.2h10</strain>
    </source>
</reference>
<proteinExistence type="predicted"/>